<proteinExistence type="inferred from homology"/>
<dbReference type="Proteomes" id="UP000243217">
    <property type="component" value="Unassembled WGS sequence"/>
</dbReference>
<evidence type="ECO:0000256" key="5">
    <source>
        <dbReference type="ARBA" id="ARBA00022989"/>
    </source>
</evidence>
<organism evidence="9 10">
    <name type="scientific">Thraustotheca clavata</name>
    <dbReference type="NCBI Taxonomy" id="74557"/>
    <lineage>
        <taxon>Eukaryota</taxon>
        <taxon>Sar</taxon>
        <taxon>Stramenopiles</taxon>
        <taxon>Oomycota</taxon>
        <taxon>Saprolegniomycetes</taxon>
        <taxon>Saprolegniales</taxon>
        <taxon>Achlyaceae</taxon>
        <taxon>Thraustotheca</taxon>
    </lineage>
</organism>
<dbReference type="Pfam" id="PF01733">
    <property type="entry name" value="Nucleoside_tran"/>
    <property type="match status" value="2"/>
</dbReference>
<dbReference type="SUPFAM" id="SSF103473">
    <property type="entry name" value="MFS general substrate transporter"/>
    <property type="match status" value="2"/>
</dbReference>
<evidence type="ECO:0000256" key="4">
    <source>
        <dbReference type="ARBA" id="ARBA00022692"/>
    </source>
</evidence>
<keyword evidence="5 7" id="KW-1133">Transmembrane helix</keyword>
<protein>
    <submittedName>
        <fullName evidence="9">Equilibrative Nucleoside Transporter (ENT) Family</fullName>
    </submittedName>
</protein>
<dbReference type="PANTHER" id="PTHR10332">
    <property type="entry name" value="EQUILIBRATIVE NUCLEOSIDE TRANSPORTER"/>
    <property type="match status" value="1"/>
</dbReference>
<dbReference type="GO" id="GO:0005886">
    <property type="term" value="C:plasma membrane"/>
    <property type="evidence" value="ECO:0007669"/>
    <property type="project" value="TreeGrafter"/>
</dbReference>
<feature type="transmembrane region" description="Helical" evidence="7">
    <location>
        <begin position="150"/>
        <end position="170"/>
    </location>
</feature>
<dbReference type="InterPro" id="IPR020846">
    <property type="entry name" value="MFS_dom"/>
</dbReference>
<gene>
    <name evidence="9" type="ORF">THRCLA_03651</name>
</gene>
<evidence type="ECO:0000256" key="1">
    <source>
        <dbReference type="ARBA" id="ARBA00004141"/>
    </source>
</evidence>
<evidence type="ECO:0000313" key="10">
    <source>
        <dbReference type="Proteomes" id="UP000243217"/>
    </source>
</evidence>
<comment type="similarity">
    <text evidence="2">Belongs to the SLC29A/ENT transporter (TC 2.A.57) family.</text>
</comment>
<comment type="subcellular location">
    <subcellularLocation>
        <location evidence="1">Membrane</location>
        <topology evidence="1">Multi-pass membrane protein</topology>
    </subcellularLocation>
</comment>
<evidence type="ECO:0000259" key="8">
    <source>
        <dbReference type="PROSITE" id="PS50850"/>
    </source>
</evidence>
<dbReference type="OrthoDB" id="1856718at2759"/>
<feature type="transmembrane region" description="Helical" evidence="7">
    <location>
        <begin position="857"/>
        <end position="879"/>
    </location>
</feature>
<feature type="transmembrane region" description="Helical" evidence="7">
    <location>
        <begin position="652"/>
        <end position="675"/>
    </location>
</feature>
<feature type="transmembrane region" description="Helical" evidence="7">
    <location>
        <begin position="396"/>
        <end position="420"/>
    </location>
</feature>
<dbReference type="InterPro" id="IPR036259">
    <property type="entry name" value="MFS_trans_sf"/>
</dbReference>
<feature type="domain" description="Major facilitator superfamily (MFS) profile" evidence="8">
    <location>
        <begin position="713"/>
        <end position="887"/>
    </location>
</feature>
<feature type="transmembrane region" description="Helical" evidence="7">
    <location>
        <begin position="287"/>
        <end position="306"/>
    </location>
</feature>
<evidence type="ECO:0000256" key="7">
    <source>
        <dbReference type="SAM" id="Phobius"/>
    </source>
</evidence>
<dbReference type="InterPro" id="IPR002259">
    <property type="entry name" value="Eqnu_transpt"/>
</dbReference>
<accession>A0A1W0A1F9</accession>
<feature type="transmembrane region" description="Helical" evidence="7">
    <location>
        <begin position="482"/>
        <end position="505"/>
    </location>
</feature>
<feature type="transmembrane region" description="Helical" evidence="7">
    <location>
        <begin position="517"/>
        <end position="539"/>
    </location>
</feature>
<name>A0A1W0A1F9_9STRA</name>
<dbReference type="PROSITE" id="PS50850">
    <property type="entry name" value="MFS"/>
    <property type="match status" value="1"/>
</dbReference>
<dbReference type="GO" id="GO:0005337">
    <property type="term" value="F:nucleoside transmembrane transporter activity"/>
    <property type="evidence" value="ECO:0007669"/>
    <property type="project" value="InterPro"/>
</dbReference>
<dbReference type="AlphaFoldDB" id="A0A1W0A1F9"/>
<keyword evidence="6 7" id="KW-0472">Membrane</keyword>
<feature type="transmembrane region" description="Helical" evidence="7">
    <location>
        <begin position="551"/>
        <end position="569"/>
    </location>
</feature>
<evidence type="ECO:0000256" key="6">
    <source>
        <dbReference type="ARBA" id="ARBA00023136"/>
    </source>
</evidence>
<feature type="transmembrane region" description="Helical" evidence="7">
    <location>
        <begin position="191"/>
        <end position="212"/>
    </location>
</feature>
<feature type="transmembrane region" description="Helical" evidence="7">
    <location>
        <begin position="55"/>
        <end position="72"/>
    </location>
</feature>
<evidence type="ECO:0000313" key="9">
    <source>
        <dbReference type="EMBL" id="OQS04087.1"/>
    </source>
</evidence>
<keyword evidence="4 7" id="KW-0812">Transmembrane</keyword>
<feature type="transmembrane region" description="Helical" evidence="7">
    <location>
        <begin position="92"/>
        <end position="114"/>
    </location>
</feature>
<feature type="transmembrane region" description="Helical" evidence="7">
    <location>
        <begin position="714"/>
        <end position="738"/>
    </location>
</feature>
<evidence type="ECO:0000256" key="3">
    <source>
        <dbReference type="ARBA" id="ARBA00022448"/>
    </source>
</evidence>
<sequence>MAKLNLSFGKLKAMATIVLCGGGQPTYSTLQVTEKEDPDAIPQHIIEEIHQHKSLIYWSLFFLEASVMWAYFSCLSAQDYYRASFPSVHFDFLTTPLLTWPLTVGHLLQMWFGLDKSIGNRRLRVVAGYTLFSGCSIAIVAQDYLNLSEIHGATMVLTCFGMVGVAHSFVEPAYYAMGALFPDESFTNAIQIGNVSAGVFNIIASTVIRMLVGGVELNDGKRSVQVAFYIFIGLLLMICVAAFIIYCRLESLPCVKYLLDRADADHVKHGDPPLRALWAKFFRVGKFLVYPMIAQFMLFFCSLALFPGIGCSSSAHVLLPTSAAMAWFCSPGIVGAFNFGDFFGRIVCTKQVYAFFSLRSCVILSFIRWIWLPLLLTGMASSSSMYVFSQLPMLGLWWQVFLNLVLGFTGGLLSTLTMGMAPRLVAQEDREAASALMVMCLFLGMSGAYHEAVDVKEKDGHLEHNGEIPQHILEQIDQNKNLIYWSLFFLEGSVMWAFYSCLSAQDYYADAFPHVKFAFLTTPILTWPLSIGHIIQMWFGLDRSLGNMKRVIVGYSLFAACCVFILVQGQLGLEEYTGATLVLLCFGLVGAAHSLTEPAYYNVAALFPDEKFTNAIQVGNVVAGVINVVAATLIHLAVGGVHDTDRGHSIKLSFYIFMSLLLIVCIGAVIVYYRLEKIPCVRYLLDRAAADHIKHGQVSLPTLWSKFFRVGKVIIVPMIAQFMLFFCTLTLFPGIGIASAYQRLGGTSAAPWLASPGIIAPFNFGDLFGRLASTKKAINYFSMKFCAITSFLRWIWLPLLLMGSPNSSLYVFGDSPSAAYAYTIVLYVLLGISGGLFSTITMGLAPRLVPQEDREAAAALMVMALFLGLSSGSTFGWGIGNNGWFGL</sequence>
<dbReference type="PRINTS" id="PR01130">
    <property type="entry name" value="DERENTRNSPRT"/>
</dbReference>
<dbReference type="PANTHER" id="PTHR10332:SF10">
    <property type="entry name" value="EQUILIBRATIVE NUCLEOSIDE TRANSPORTER 4"/>
    <property type="match status" value="1"/>
</dbReference>
<feature type="transmembrane region" description="Helical" evidence="7">
    <location>
        <begin position="819"/>
        <end position="845"/>
    </location>
</feature>
<feature type="transmembrane region" description="Helical" evidence="7">
    <location>
        <begin position="352"/>
        <end position="376"/>
    </location>
</feature>
<reference evidence="9 10" key="1">
    <citation type="journal article" date="2014" name="Genome Biol. Evol.">
        <title>The secreted proteins of Achlya hypogyna and Thraustotheca clavata identify the ancestral oomycete secretome and reveal gene acquisitions by horizontal gene transfer.</title>
        <authorList>
            <person name="Misner I."/>
            <person name="Blouin N."/>
            <person name="Leonard G."/>
            <person name="Richards T.A."/>
            <person name="Lane C.E."/>
        </authorList>
    </citation>
    <scope>NUCLEOTIDE SEQUENCE [LARGE SCALE GENOMIC DNA]</scope>
    <source>
        <strain evidence="9 10">ATCC 34112</strain>
    </source>
</reference>
<feature type="transmembrane region" description="Helical" evidence="7">
    <location>
        <begin position="318"/>
        <end position="340"/>
    </location>
</feature>
<keyword evidence="10" id="KW-1185">Reference proteome</keyword>
<feature type="transmembrane region" description="Helical" evidence="7">
    <location>
        <begin position="126"/>
        <end position="144"/>
    </location>
</feature>
<evidence type="ECO:0000256" key="2">
    <source>
        <dbReference type="ARBA" id="ARBA00007965"/>
    </source>
</evidence>
<keyword evidence="3" id="KW-0813">Transport</keyword>
<feature type="transmembrane region" description="Helical" evidence="7">
    <location>
        <begin position="576"/>
        <end position="595"/>
    </location>
</feature>
<feature type="transmembrane region" description="Helical" evidence="7">
    <location>
        <begin position="615"/>
        <end position="640"/>
    </location>
</feature>
<comment type="caution">
    <text evidence="9">The sequence shown here is derived from an EMBL/GenBank/DDBJ whole genome shotgun (WGS) entry which is preliminary data.</text>
</comment>
<feature type="transmembrane region" description="Helical" evidence="7">
    <location>
        <begin position="224"/>
        <end position="247"/>
    </location>
</feature>
<dbReference type="EMBL" id="JNBS01000683">
    <property type="protein sequence ID" value="OQS04087.1"/>
    <property type="molecule type" value="Genomic_DNA"/>
</dbReference>